<keyword evidence="7" id="KW-0712">Selenocysteine</keyword>
<reference evidence="13" key="1">
    <citation type="journal article" date="2016" name="Nature">
        <title>Genome evolution in the allotetraploid frog Xenopus laevis.</title>
        <authorList>
            <person name="Session A.M."/>
            <person name="Uno Y."/>
            <person name="Kwon T."/>
            <person name="Chapman J.A."/>
            <person name="Toyoda A."/>
            <person name="Takahashi S."/>
            <person name="Fukui A."/>
            <person name="Hikosaka A."/>
            <person name="Suzuki A."/>
            <person name="Kondo M."/>
            <person name="van Heeringen S.J."/>
            <person name="Quigley I."/>
            <person name="Heinz S."/>
            <person name="Ogino H."/>
            <person name="Ochi H."/>
            <person name="Hellsten U."/>
            <person name="Lyons J.B."/>
            <person name="Simakov O."/>
            <person name="Putnam N."/>
            <person name="Stites J."/>
            <person name="Kuroki Y."/>
            <person name="Tanaka T."/>
            <person name="Michiue T."/>
            <person name="Watanabe M."/>
            <person name="Bogdanovic O."/>
            <person name="Lister R."/>
            <person name="Georgiou G."/>
            <person name="Paranjpe S.S."/>
            <person name="van Kruijsbergen I."/>
            <person name="Shu S."/>
            <person name="Carlson J."/>
            <person name="Kinoshita T."/>
            <person name="Ohta Y."/>
            <person name="Mawaribuchi S."/>
            <person name="Jenkins J."/>
            <person name="Grimwood J."/>
            <person name="Schmutz J."/>
            <person name="Mitros T."/>
            <person name="Mozaffari S.V."/>
            <person name="Suzuki Y."/>
            <person name="Haramoto Y."/>
            <person name="Yamamoto T.S."/>
            <person name="Takagi C."/>
            <person name="Heald R."/>
            <person name="Miller K."/>
            <person name="Haudenschild C."/>
            <person name="Kitzman J."/>
            <person name="Nakayama T."/>
            <person name="Izutsu Y."/>
            <person name="Robert J."/>
            <person name="Fortriede J."/>
            <person name="Burns K."/>
            <person name="Lotay V."/>
            <person name="Karimi K."/>
            <person name="Yasuoka Y."/>
            <person name="Dichmann D.S."/>
            <person name="Flajnik M.F."/>
            <person name="Houston D.W."/>
            <person name="Shendure J."/>
            <person name="DuPasquier L."/>
            <person name="Vize P.D."/>
            <person name="Zorn A.M."/>
            <person name="Ito M."/>
            <person name="Marcotte E.M."/>
            <person name="Wallingford J.B."/>
            <person name="Ito Y."/>
            <person name="Asashima M."/>
            <person name="Ueno N."/>
            <person name="Matsuda Y."/>
            <person name="Veenstra G.J."/>
            <person name="Fujiyama A."/>
            <person name="Harland R.M."/>
            <person name="Taira M."/>
            <person name="Rokhsar D.S."/>
        </authorList>
    </citation>
    <scope>NUCLEOTIDE SEQUENCE [LARGE SCALE GENOMIC DNA]</scope>
    <source>
        <strain evidence="13">J</strain>
    </source>
</reference>
<dbReference type="GO" id="GO:0030968">
    <property type="term" value="P:endoplasmic reticulum unfolded protein response"/>
    <property type="evidence" value="ECO:0007669"/>
    <property type="project" value="TreeGrafter"/>
</dbReference>
<sequence length="191" mass="21185">MELGNQPGPGNRPEIELEWYQYVQNTVGWALASYGWYILFGCIILYFLIQKLSANFTRAGASTHTTVTDPDEIVRRQEAVTAARMRMQEELNAQAELYKQKQVQLQEEKRRRNIETWDRMQEGKSSKVACRLGQDASPSTSASSSPSTSSSAPKPKPERKPLRGSGYNPLTGDGGSTCAWRPGRRGPSSGG</sequence>
<protein>
    <recommendedName>
        <fullName evidence="14">Selenoprotein S</fullName>
    </recommendedName>
</protein>
<feature type="transmembrane region" description="Helical" evidence="11">
    <location>
        <begin position="27"/>
        <end position="49"/>
    </location>
</feature>
<feature type="compositionally biased region" description="Low complexity" evidence="10">
    <location>
        <begin position="137"/>
        <end position="153"/>
    </location>
</feature>
<feature type="compositionally biased region" description="Basic and acidic residues" evidence="10">
    <location>
        <begin position="114"/>
        <end position="125"/>
    </location>
</feature>
<evidence type="ECO:0000256" key="1">
    <source>
        <dbReference type="ARBA" id="ARBA00004389"/>
    </source>
</evidence>
<keyword evidence="4" id="KW-0963">Cytoplasm</keyword>
<name>A0A974DD46_XENLA</name>
<dbReference type="Pfam" id="PF06936">
    <property type="entry name" value="Selenoprotein_S"/>
    <property type="match status" value="1"/>
</dbReference>
<proteinExistence type="inferred from homology"/>
<keyword evidence="9 11" id="KW-0472">Membrane</keyword>
<dbReference type="AlphaFoldDB" id="A0A974DD46"/>
<dbReference type="Proteomes" id="UP000694892">
    <property type="component" value="Chromosome 3L"/>
</dbReference>
<dbReference type="Gene3D" id="6.10.250.2950">
    <property type="match status" value="1"/>
</dbReference>
<organism evidence="12 13">
    <name type="scientific">Xenopus laevis</name>
    <name type="common">African clawed frog</name>
    <dbReference type="NCBI Taxonomy" id="8355"/>
    <lineage>
        <taxon>Eukaryota</taxon>
        <taxon>Metazoa</taxon>
        <taxon>Chordata</taxon>
        <taxon>Craniata</taxon>
        <taxon>Vertebrata</taxon>
        <taxon>Euteleostomi</taxon>
        <taxon>Amphibia</taxon>
        <taxon>Batrachia</taxon>
        <taxon>Anura</taxon>
        <taxon>Pipoidea</taxon>
        <taxon>Pipidae</taxon>
        <taxon>Xenopodinae</taxon>
        <taxon>Xenopus</taxon>
        <taxon>Xenopus</taxon>
    </lineage>
</organism>
<gene>
    <name evidence="12" type="ORF">XELAEV_18018417mg</name>
</gene>
<accession>A0A974DD46</accession>
<keyword evidence="6" id="KW-0256">Endoplasmic reticulum</keyword>
<dbReference type="OMA" id="KIAMWEN"/>
<evidence type="ECO:0000256" key="3">
    <source>
        <dbReference type="ARBA" id="ARBA00011034"/>
    </source>
</evidence>
<evidence type="ECO:0000313" key="12">
    <source>
        <dbReference type="EMBL" id="OCT89804.1"/>
    </source>
</evidence>
<evidence type="ECO:0000256" key="10">
    <source>
        <dbReference type="SAM" id="MobiDB-lite"/>
    </source>
</evidence>
<dbReference type="GO" id="GO:0030970">
    <property type="term" value="P:retrograde protein transport, ER to cytosol"/>
    <property type="evidence" value="ECO:0007669"/>
    <property type="project" value="TreeGrafter"/>
</dbReference>
<dbReference type="GO" id="GO:0036513">
    <property type="term" value="C:Derlin-1 retrotranslocation complex"/>
    <property type="evidence" value="ECO:0007669"/>
    <property type="project" value="TreeGrafter"/>
</dbReference>
<dbReference type="PANTHER" id="PTHR28621:SF1">
    <property type="entry name" value="SELENOPROTEIN S"/>
    <property type="match status" value="1"/>
</dbReference>
<comment type="similarity">
    <text evidence="3">Belongs to the selenoprotein S family.</text>
</comment>
<evidence type="ECO:0000256" key="9">
    <source>
        <dbReference type="ARBA" id="ARBA00023136"/>
    </source>
</evidence>
<evidence type="ECO:0000256" key="7">
    <source>
        <dbReference type="ARBA" id="ARBA00022933"/>
    </source>
</evidence>
<evidence type="ECO:0000256" key="5">
    <source>
        <dbReference type="ARBA" id="ARBA00022692"/>
    </source>
</evidence>
<comment type="subcellular location">
    <subcellularLocation>
        <location evidence="2">Cytoplasm</location>
    </subcellularLocation>
    <subcellularLocation>
        <location evidence="1">Endoplasmic reticulum membrane</location>
        <topology evidence="1">Single-pass membrane protein</topology>
    </subcellularLocation>
</comment>
<evidence type="ECO:0000256" key="6">
    <source>
        <dbReference type="ARBA" id="ARBA00022824"/>
    </source>
</evidence>
<evidence type="ECO:0000256" key="11">
    <source>
        <dbReference type="SAM" id="Phobius"/>
    </source>
</evidence>
<dbReference type="InterPro" id="IPR009703">
    <property type="entry name" value="Selenoprotein_S"/>
</dbReference>
<evidence type="ECO:0000256" key="2">
    <source>
        <dbReference type="ARBA" id="ARBA00004496"/>
    </source>
</evidence>
<keyword evidence="8 11" id="KW-1133">Transmembrane helix</keyword>
<dbReference type="EMBL" id="CM004470">
    <property type="protein sequence ID" value="OCT89804.1"/>
    <property type="molecule type" value="Genomic_DNA"/>
</dbReference>
<evidence type="ECO:0000256" key="4">
    <source>
        <dbReference type="ARBA" id="ARBA00022490"/>
    </source>
</evidence>
<evidence type="ECO:0008006" key="14">
    <source>
        <dbReference type="Google" id="ProtNLM"/>
    </source>
</evidence>
<dbReference type="PANTHER" id="PTHR28621">
    <property type="entry name" value="SELENOPROTEIN S"/>
    <property type="match status" value="1"/>
</dbReference>
<keyword evidence="5 11" id="KW-0812">Transmembrane</keyword>
<dbReference type="GO" id="GO:0036502">
    <property type="term" value="C:Derlin-1-VIMP complex"/>
    <property type="evidence" value="ECO:0007669"/>
    <property type="project" value="TreeGrafter"/>
</dbReference>
<evidence type="ECO:0000256" key="8">
    <source>
        <dbReference type="ARBA" id="ARBA00022989"/>
    </source>
</evidence>
<evidence type="ECO:0000313" key="13">
    <source>
        <dbReference type="Proteomes" id="UP000694892"/>
    </source>
</evidence>
<feature type="region of interest" description="Disordered" evidence="10">
    <location>
        <begin position="114"/>
        <end position="191"/>
    </location>
</feature>